<evidence type="ECO:0000313" key="3">
    <source>
        <dbReference type="Proteomes" id="UP000326939"/>
    </source>
</evidence>
<organism evidence="2 3">
    <name type="scientific">Salix brachista</name>
    <dbReference type="NCBI Taxonomy" id="2182728"/>
    <lineage>
        <taxon>Eukaryota</taxon>
        <taxon>Viridiplantae</taxon>
        <taxon>Streptophyta</taxon>
        <taxon>Embryophyta</taxon>
        <taxon>Tracheophyta</taxon>
        <taxon>Spermatophyta</taxon>
        <taxon>Magnoliopsida</taxon>
        <taxon>eudicotyledons</taxon>
        <taxon>Gunneridae</taxon>
        <taxon>Pentapetalae</taxon>
        <taxon>rosids</taxon>
        <taxon>fabids</taxon>
        <taxon>Malpighiales</taxon>
        <taxon>Salicaceae</taxon>
        <taxon>Saliceae</taxon>
        <taxon>Salix</taxon>
    </lineage>
</organism>
<dbReference type="AlphaFoldDB" id="A0A5N5LYJ5"/>
<feature type="transmembrane region" description="Helical" evidence="1">
    <location>
        <begin position="18"/>
        <end position="36"/>
    </location>
</feature>
<name>A0A5N5LYJ5_9ROSI</name>
<reference evidence="3" key="1">
    <citation type="journal article" date="2019" name="Gigascience">
        <title>De novo genome assembly of the endangered Acer yangbiense, a plant species with extremely small populations endemic to Yunnan Province, China.</title>
        <authorList>
            <person name="Yang J."/>
            <person name="Wariss H.M."/>
            <person name="Tao L."/>
            <person name="Zhang R."/>
            <person name="Yun Q."/>
            <person name="Hollingsworth P."/>
            <person name="Dao Z."/>
            <person name="Luo G."/>
            <person name="Guo H."/>
            <person name="Ma Y."/>
            <person name="Sun W."/>
        </authorList>
    </citation>
    <scope>NUCLEOTIDE SEQUENCE [LARGE SCALE GENOMIC DNA]</scope>
    <source>
        <strain evidence="3">cv. br00</strain>
    </source>
</reference>
<gene>
    <name evidence="2" type="ORF">DKX38_011381</name>
</gene>
<dbReference type="EMBL" id="VDCV01000007">
    <property type="protein sequence ID" value="KAB5547975.1"/>
    <property type="molecule type" value="Genomic_DNA"/>
</dbReference>
<sequence>MCFDLTLVAYYIYFNSSKVFYCLSLLILALFCMFVFEESMGDTRKLAAWVCKEEARGLIYLQFEESATAPAAHPRDSNASYYRDRVSISADHPSHRLLY</sequence>
<evidence type="ECO:0000256" key="1">
    <source>
        <dbReference type="SAM" id="Phobius"/>
    </source>
</evidence>
<keyword evidence="1" id="KW-0472">Membrane</keyword>
<protein>
    <submittedName>
        <fullName evidence="2">Uncharacterized protein</fullName>
    </submittedName>
</protein>
<keyword evidence="1" id="KW-0812">Transmembrane</keyword>
<keyword evidence="3" id="KW-1185">Reference proteome</keyword>
<dbReference type="Proteomes" id="UP000326939">
    <property type="component" value="Chromosome 7"/>
</dbReference>
<accession>A0A5N5LYJ5</accession>
<comment type="caution">
    <text evidence="2">The sequence shown here is derived from an EMBL/GenBank/DDBJ whole genome shotgun (WGS) entry which is preliminary data.</text>
</comment>
<evidence type="ECO:0000313" key="2">
    <source>
        <dbReference type="EMBL" id="KAB5547975.1"/>
    </source>
</evidence>
<keyword evidence="1" id="KW-1133">Transmembrane helix</keyword>
<proteinExistence type="predicted"/>